<dbReference type="AlphaFoldDB" id="A0A814CR63"/>
<proteinExistence type="predicted"/>
<name>A0A814CR63_9BILA</name>
<dbReference type="PROSITE" id="PS50304">
    <property type="entry name" value="TUDOR"/>
    <property type="match status" value="1"/>
</dbReference>
<dbReference type="Gene3D" id="2.30.30.140">
    <property type="match status" value="1"/>
</dbReference>
<evidence type="ECO:0000313" key="2">
    <source>
        <dbReference type="EMBL" id="CAF0945737.1"/>
    </source>
</evidence>
<dbReference type="SUPFAM" id="SSF63748">
    <property type="entry name" value="Tudor/PWWP/MBT"/>
    <property type="match status" value="1"/>
</dbReference>
<dbReference type="Pfam" id="PF00567">
    <property type="entry name" value="TUDOR"/>
    <property type="match status" value="1"/>
</dbReference>
<reference evidence="2" key="1">
    <citation type="submission" date="2021-02" db="EMBL/GenBank/DDBJ databases">
        <authorList>
            <person name="Nowell W R."/>
        </authorList>
    </citation>
    <scope>NUCLEOTIDE SEQUENCE</scope>
    <source>
        <strain evidence="2">Ploen Becks lab</strain>
    </source>
</reference>
<accession>A0A814CR63</accession>
<evidence type="ECO:0000313" key="3">
    <source>
        <dbReference type="Proteomes" id="UP000663879"/>
    </source>
</evidence>
<protein>
    <recommendedName>
        <fullName evidence="1">Tudor domain-containing protein</fullName>
    </recommendedName>
</protein>
<dbReference type="InterPro" id="IPR035437">
    <property type="entry name" value="SNase_OB-fold_sf"/>
</dbReference>
<dbReference type="EMBL" id="CAJNOC010002669">
    <property type="protein sequence ID" value="CAF0945737.1"/>
    <property type="molecule type" value="Genomic_DNA"/>
</dbReference>
<dbReference type="Proteomes" id="UP000663879">
    <property type="component" value="Unassembled WGS sequence"/>
</dbReference>
<evidence type="ECO:0000259" key="1">
    <source>
        <dbReference type="PROSITE" id="PS50304"/>
    </source>
</evidence>
<keyword evidence="3" id="KW-1185">Reference proteome</keyword>
<feature type="domain" description="Tudor" evidence="1">
    <location>
        <begin position="174"/>
        <end position="238"/>
    </location>
</feature>
<dbReference type="InterPro" id="IPR002999">
    <property type="entry name" value="Tudor"/>
</dbReference>
<comment type="caution">
    <text evidence="2">The sequence shown here is derived from an EMBL/GenBank/DDBJ whole genome shotgun (WGS) entry which is preliminary data.</text>
</comment>
<organism evidence="2 3">
    <name type="scientific">Brachionus calyciflorus</name>
    <dbReference type="NCBI Taxonomy" id="104777"/>
    <lineage>
        <taxon>Eukaryota</taxon>
        <taxon>Metazoa</taxon>
        <taxon>Spiralia</taxon>
        <taxon>Gnathifera</taxon>
        <taxon>Rotifera</taxon>
        <taxon>Eurotatoria</taxon>
        <taxon>Monogononta</taxon>
        <taxon>Pseudotrocha</taxon>
        <taxon>Ploima</taxon>
        <taxon>Brachionidae</taxon>
        <taxon>Brachionus</taxon>
    </lineage>
</organism>
<gene>
    <name evidence="2" type="ORF">OXX778_LOCUS13673</name>
</gene>
<sequence>MSHKIDPNDNIQFLEFKLNQNLIALKKVLKWEKAIEKRIETDNLQIQALKNSKQKPMKTKYENDICEQFDRLGYCKKKYCHHYHKKRSETLVPSIKKKVKIFTECLASHKILKKRTFMLQNIKYIGFDIFQATIINTIDDNTDNFLTCTNISKLISSMNKYYGNKKFLMEKSTIFSIGQIVAARSNVKNIWLRAKIKETNYFDQIDLASYKVEYLDIDGQETLNLKDIYLINEMFLDVVPCKISFSLSNTKITASYDDIVTTFENLIRKFRFFTAHVVDIKGESQFELRLNAVSADLIQINLNDFLVKINQANTIFN</sequence>
<dbReference type="Gene3D" id="2.40.50.90">
    <property type="match status" value="1"/>
</dbReference>